<proteinExistence type="predicted"/>
<dbReference type="InterPro" id="IPR051357">
    <property type="entry name" value="H3K9_HMTase_SUVAR3-9"/>
</dbReference>
<dbReference type="EMBL" id="JACMSC010000010">
    <property type="protein sequence ID" value="KAG6504644.1"/>
    <property type="molecule type" value="Genomic_DNA"/>
</dbReference>
<dbReference type="GO" id="GO:0042054">
    <property type="term" value="F:histone methyltransferase activity"/>
    <property type="evidence" value="ECO:0007669"/>
    <property type="project" value="TreeGrafter"/>
</dbReference>
<dbReference type="SMART" id="SM00466">
    <property type="entry name" value="SRA"/>
    <property type="match status" value="1"/>
</dbReference>
<dbReference type="GO" id="GO:0005694">
    <property type="term" value="C:chromosome"/>
    <property type="evidence" value="ECO:0007669"/>
    <property type="project" value="UniProtKB-SubCell"/>
</dbReference>
<dbReference type="GO" id="GO:0003690">
    <property type="term" value="F:double-stranded DNA binding"/>
    <property type="evidence" value="ECO:0007669"/>
    <property type="project" value="TreeGrafter"/>
</dbReference>
<dbReference type="AlphaFoldDB" id="A0A8J5GI01"/>
<dbReference type="PROSITE" id="PS51015">
    <property type="entry name" value="YDG"/>
    <property type="match status" value="1"/>
</dbReference>
<dbReference type="Gene3D" id="2.30.280.10">
    <property type="entry name" value="SRA-YDG"/>
    <property type="match status" value="1"/>
</dbReference>
<protein>
    <recommendedName>
        <fullName evidence="4">YDG domain-containing protein</fullName>
    </recommendedName>
</protein>
<comment type="subcellular location">
    <subcellularLocation>
        <location evidence="1">Chromosome</location>
    </subcellularLocation>
    <subcellularLocation>
        <location evidence="3">Nucleus</location>
    </subcellularLocation>
</comment>
<dbReference type="InterPro" id="IPR036987">
    <property type="entry name" value="SRA-YDG_sf"/>
</dbReference>
<sequence>MRRRIGHASGSVVVSSDAFELVTVSGDASNLSLGNDESESVALASDKSGAIIEYFVWQMIENRSVLYPEKRIGHLPGIDVGHQFYSRAEMVVIGIHSHWLNGIDYMGMSYAKQEKYKGVTFPLAVCIVLSGMYEDDTDNADEILYTGQGGHDLLGNKQQIKDQKLERGNLALKNSFESGLSVRVVRGHESRNSYCGKVYTYDGLYKVFFARAQAPRSISHLRGLVCEDLSGGQENIPIPVTNVIDDPPVGPIDIGNGLMAVVVGVISTNVDPLY</sequence>
<keyword evidence="6" id="KW-1185">Reference proteome</keyword>
<keyword evidence="2 3" id="KW-0539">Nucleus</keyword>
<evidence type="ECO:0000256" key="3">
    <source>
        <dbReference type="PROSITE-ProRule" id="PRU00358"/>
    </source>
</evidence>
<evidence type="ECO:0000313" key="6">
    <source>
        <dbReference type="Proteomes" id="UP000734854"/>
    </source>
</evidence>
<accession>A0A8J5GI01</accession>
<evidence type="ECO:0000313" key="5">
    <source>
        <dbReference type="EMBL" id="KAG6504644.1"/>
    </source>
</evidence>
<evidence type="ECO:0000256" key="2">
    <source>
        <dbReference type="ARBA" id="ARBA00023242"/>
    </source>
</evidence>
<comment type="caution">
    <text evidence="5">The sequence shown here is derived from an EMBL/GenBank/DDBJ whole genome shotgun (WGS) entry which is preliminary data.</text>
</comment>
<dbReference type="SUPFAM" id="SSF88697">
    <property type="entry name" value="PUA domain-like"/>
    <property type="match status" value="1"/>
</dbReference>
<dbReference type="InterPro" id="IPR015947">
    <property type="entry name" value="PUA-like_sf"/>
</dbReference>
<gene>
    <name evidence="5" type="ORF">ZIOFF_036979</name>
</gene>
<dbReference type="Pfam" id="PF02182">
    <property type="entry name" value="SAD_SRA"/>
    <property type="match status" value="1"/>
</dbReference>
<evidence type="ECO:0000256" key="1">
    <source>
        <dbReference type="ARBA" id="ARBA00004286"/>
    </source>
</evidence>
<dbReference type="InterPro" id="IPR003105">
    <property type="entry name" value="SRA_YDG"/>
</dbReference>
<organism evidence="5 6">
    <name type="scientific">Zingiber officinale</name>
    <name type="common">Ginger</name>
    <name type="synonym">Amomum zingiber</name>
    <dbReference type="NCBI Taxonomy" id="94328"/>
    <lineage>
        <taxon>Eukaryota</taxon>
        <taxon>Viridiplantae</taxon>
        <taxon>Streptophyta</taxon>
        <taxon>Embryophyta</taxon>
        <taxon>Tracheophyta</taxon>
        <taxon>Spermatophyta</taxon>
        <taxon>Magnoliopsida</taxon>
        <taxon>Liliopsida</taxon>
        <taxon>Zingiberales</taxon>
        <taxon>Zingiberaceae</taxon>
        <taxon>Zingiber</taxon>
    </lineage>
</organism>
<reference evidence="5 6" key="1">
    <citation type="submission" date="2020-08" db="EMBL/GenBank/DDBJ databases">
        <title>Plant Genome Project.</title>
        <authorList>
            <person name="Zhang R.-G."/>
        </authorList>
    </citation>
    <scope>NUCLEOTIDE SEQUENCE [LARGE SCALE GENOMIC DNA]</scope>
    <source>
        <tissue evidence="5">Rhizome</tissue>
    </source>
</reference>
<evidence type="ECO:0000259" key="4">
    <source>
        <dbReference type="PROSITE" id="PS51015"/>
    </source>
</evidence>
<dbReference type="PANTHER" id="PTHR45660:SF94">
    <property type="entry name" value="HISTONE-LYSINE N-METHYLTRANSFERASE, H3 LYSINE-9 SPECIFIC SUVH4"/>
    <property type="match status" value="1"/>
</dbReference>
<feature type="domain" description="YDG" evidence="4">
    <location>
        <begin position="73"/>
        <end position="231"/>
    </location>
</feature>
<dbReference type="PANTHER" id="PTHR45660">
    <property type="entry name" value="HISTONE-LYSINE N-METHYLTRANSFERASE SETMAR"/>
    <property type="match status" value="1"/>
</dbReference>
<name>A0A8J5GI01_ZINOF</name>
<dbReference type="GO" id="GO:0005634">
    <property type="term" value="C:nucleus"/>
    <property type="evidence" value="ECO:0007669"/>
    <property type="project" value="UniProtKB-SubCell"/>
</dbReference>
<dbReference type="Proteomes" id="UP000734854">
    <property type="component" value="Unassembled WGS sequence"/>
</dbReference>